<dbReference type="GO" id="GO:0006281">
    <property type="term" value="P:DNA repair"/>
    <property type="evidence" value="ECO:0007669"/>
    <property type="project" value="TreeGrafter"/>
</dbReference>
<comment type="subcellular location">
    <subcellularLocation>
        <location evidence="1">Nucleus</location>
    </subcellularLocation>
</comment>
<keyword evidence="4" id="KW-0539">Nucleus</keyword>
<keyword evidence="7" id="KW-1185">Reference proteome</keyword>
<keyword evidence="2" id="KW-0723">Serine/threonine-protein kinase</keyword>
<dbReference type="GO" id="GO:0005634">
    <property type="term" value="C:nucleus"/>
    <property type="evidence" value="ECO:0007669"/>
    <property type="project" value="UniProtKB-SubCell"/>
</dbReference>
<keyword evidence="2" id="KW-0808">Transferase</keyword>
<dbReference type="Gene3D" id="1.25.10.10">
    <property type="entry name" value="Leucine-rich Repeat Variant"/>
    <property type="match status" value="1"/>
</dbReference>
<dbReference type="GO" id="GO:0000077">
    <property type="term" value="P:DNA damage checkpoint signaling"/>
    <property type="evidence" value="ECO:0007669"/>
    <property type="project" value="TreeGrafter"/>
</dbReference>
<accession>A0AA38WPY4</accession>
<reference evidence="6" key="1">
    <citation type="submission" date="2023-03" db="EMBL/GenBank/DDBJ databases">
        <title>Chromosome-scale reference genome and RAD-based genetic map of yellow starthistle (Centaurea solstitialis) reveal putative structural variation and QTLs associated with invader traits.</title>
        <authorList>
            <person name="Reatini B."/>
            <person name="Cang F.A."/>
            <person name="Jiang Q."/>
            <person name="Mckibben M.T.W."/>
            <person name="Barker M.S."/>
            <person name="Rieseberg L.H."/>
            <person name="Dlugosch K.M."/>
        </authorList>
    </citation>
    <scope>NUCLEOTIDE SEQUENCE</scope>
    <source>
        <strain evidence="6">CAN-66</strain>
        <tissue evidence="6">Leaf</tissue>
    </source>
</reference>
<evidence type="ECO:0000256" key="4">
    <source>
        <dbReference type="ARBA" id="ARBA00023242"/>
    </source>
</evidence>
<dbReference type="GO" id="GO:0000723">
    <property type="term" value="P:telomere maintenance"/>
    <property type="evidence" value="ECO:0007669"/>
    <property type="project" value="TreeGrafter"/>
</dbReference>
<keyword evidence="3" id="KW-0227">DNA damage</keyword>
<dbReference type="SMART" id="SM00802">
    <property type="entry name" value="UME"/>
    <property type="match status" value="1"/>
</dbReference>
<dbReference type="GO" id="GO:0005694">
    <property type="term" value="C:chromosome"/>
    <property type="evidence" value="ECO:0007669"/>
    <property type="project" value="TreeGrafter"/>
</dbReference>
<evidence type="ECO:0000256" key="1">
    <source>
        <dbReference type="ARBA" id="ARBA00004123"/>
    </source>
</evidence>
<evidence type="ECO:0000256" key="2">
    <source>
        <dbReference type="ARBA" id="ARBA00022527"/>
    </source>
</evidence>
<keyword evidence="2" id="KW-0418">Kinase</keyword>
<dbReference type="InterPro" id="IPR050517">
    <property type="entry name" value="DDR_Repair_Kinase"/>
</dbReference>
<sequence>MANLSSLVHELRERIAASSSTPPNRSEDASLELRFRAVIPNLLHAYVVPSSSANEREVIAVLKLLTHTVKNFPGVFFHGKASAVLPIICRILPFFAEPSFCSRHGIIFETLGSLLSLLRTGDRDAYRQFFEDVMGVVEDLLTIAPIANDTTNPEPGVSLRCFCESLSGISTDSTVHSELPACNKPIDGFGIMINLTGLARWQPFATWIIKISCKCVTEGALNVEGLINVPFVLAACKLLCYGDAALQMACFDLVRLSILGAVVNDDIISSESMILSISSILSEAEDGRPVFRDKVYDSSLGRCLQALYSSCTDDVIKLTAADIVDKTGSPELKAALCGAYVQIAKVCPPHIWKPESLINILCYPKPYYGLVECFQVALSILDPDPDPVGETTNMEDCLDASLSRVTGCEPLRVGEKRQLHLPNVLKVKRQKVEGSENFKSASQNMNKVDYPPCEGKKEYAEYIGSALRLFIECLEPPGGKANALEPEISLTALSMLCIVFCKHHSAKFSIHISHQMLEWIPWICKQANQESLGRLDLSVYLEALHSLLLKQRFLPLKDELFRDNDDAANAMQLVLKIPWNHPLPAAEPCLPWKTKCFCLQIISMMGPLSESGRYLDVLDLGLQDEAKEVRSEAIIAMPLVVLCRFDTVAQIFRRLLFLSKEENEKVKKSITISLGYLACLYGLCIGNANFFQNKCKLFLKEENDKHSWTGDRLLQGFWCSMCDKSVLYNHESFSITSDPHNIGNAASKLDCDYRDLLRPFFALLHDESEEIQLSCVAVLGRILVHMNADTLHETKIEWIKSIDYLLLHRRKSVREAFSKQISCFLEHPILTCLFSDEEATRKSKEQLFLDKIRHGYEAANDPEVFETLLEATAGIMVAADIHGQLFLSSLILLLDQLDNLNVTVRKFASSLIHRSCFFHLKGGLEQILAKYYHIRNEVYNYLSLRLVGSPKLIEEFATLLDVKAEELVKRMVPVVLPKLVIAQQDDHQAVVTLEELARYLNKAVVELVVEWIPKVLAFALYQADGHKLDCALQFYRDHTGTDKKGIFNAALAELLDELLCSVDEGDSVDTSIRLSRVPQMLKEIAKILRGNEDLPGFLRTYFVGLLNSIDRKMLHSDDISLQIQATKRIEMLINMMGSHLSTYVPKLMVLLMHAIGKEPLQSDGLAVLHCFVRQLAKVCPSSTKHVISQVFASLIPLLEKHKDHSSLHMTKIVKILEELVFENKTVLKQHICEFPPLPNIPALAEVNKVIRKHVAPCP</sequence>
<gene>
    <name evidence="6" type="ORF">OSB04_005805</name>
</gene>
<organism evidence="6 7">
    <name type="scientific">Centaurea solstitialis</name>
    <name type="common">yellow star-thistle</name>
    <dbReference type="NCBI Taxonomy" id="347529"/>
    <lineage>
        <taxon>Eukaryota</taxon>
        <taxon>Viridiplantae</taxon>
        <taxon>Streptophyta</taxon>
        <taxon>Embryophyta</taxon>
        <taxon>Tracheophyta</taxon>
        <taxon>Spermatophyta</taxon>
        <taxon>Magnoliopsida</taxon>
        <taxon>eudicotyledons</taxon>
        <taxon>Gunneridae</taxon>
        <taxon>Pentapetalae</taxon>
        <taxon>asterids</taxon>
        <taxon>campanulids</taxon>
        <taxon>Asterales</taxon>
        <taxon>Asteraceae</taxon>
        <taxon>Carduoideae</taxon>
        <taxon>Cardueae</taxon>
        <taxon>Centaureinae</taxon>
        <taxon>Centaurea</taxon>
    </lineage>
</organism>
<protein>
    <recommendedName>
        <fullName evidence="5">UME domain-containing protein</fullName>
    </recommendedName>
</protein>
<evidence type="ECO:0000259" key="5">
    <source>
        <dbReference type="SMART" id="SM00802"/>
    </source>
</evidence>
<comment type="caution">
    <text evidence="6">The sequence shown here is derived from an EMBL/GenBank/DDBJ whole genome shotgun (WGS) entry which is preliminary data.</text>
</comment>
<dbReference type="Pfam" id="PF08064">
    <property type="entry name" value="UME"/>
    <property type="match status" value="1"/>
</dbReference>
<dbReference type="AlphaFoldDB" id="A0AA38WPY4"/>
<evidence type="ECO:0000256" key="3">
    <source>
        <dbReference type="ARBA" id="ARBA00022763"/>
    </source>
</evidence>
<dbReference type="Proteomes" id="UP001172457">
    <property type="component" value="Chromosome 2"/>
</dbReference>
<name>A0AA38WPY4_9ASTR</name>
<dbReference type="InterPro" id="IPR012993">
    <property type="entry name" value="UME"/>
</dbReference>
<dbReference type="InterPro" id="IPR011989">
    <property type="entry name" value="ARM-like"/>
</dbReference>
<evidence type="ECO:0000313" key="6">
    <source>
        <dbReference type="EMBL" id="KAJ9560645.1"/>
    </source>
</evidence>
<dbReference type="PANTHER" id="PTHR11139:SF69">
    <property type="entry name" value="SERINE_THREONINE-PROTEIN KINASE ATR"/>
    <property type="match status" value="1"/>
</dbReference>
<dbReference type="PANTHER" id="PTHR11139">
    <property type="entry name" value="ATAXIA TELANGIECTASIA MUTATED ATM -RELATED"/>
    <property type="match status" value="1"/>
</dbReference>
<dbReference type="GO" id="GO:0004674">
    <property type="term" value="F:protein serine/threonine kinase activity"/>
    <property type="evidence" value="ECO:0007669"/>
    <property type="project" value="UniProtKB-KW"/>
</dbReference>
<dbReference type="EMBL" id="JARYMX010000002">
    <property type="protein sequence ID" value="KAJ9560645.1"/>
    <property type="molecule type" value="Genomic_DNA"/>
</dbReference>
<proteinExistence type="predicted"/>
<evidence type="ECO:0000313" key="7">
    <source>
        <dbReference type="Proteomes" id="UP001172457"/>
    </source>
</evidence>
<dbReference type="SUPFAM" id="SSF48371">
    <property type="entry name" value="ARM repeat"/>
    <property type="match status" value="1"/>
</dbReference>
<dbReference type="InterPro" id="IPR016024">
    <property type="entry name" value="ARM-type_fold"/>
</dbReference>
<feature type="domain" description="UME" evidence="5">
    <location>
        <begin position="1094"/>
        <end position="1200"/>
    </location>
</feature>